<dbReference type="GO" id="GO:0046872">
    <property type="term" value="F:metal ion binding"/>
    <property type="evidence" value="ECO:0007669"/>
    <property type="project" value="UniProtKB-KW"/>
</dbReference>
<dbReference type="InterPro" id="IPR036280">
    <property type="entry name" value="Multihaem_cyt_sf"/>
</dbReference>
<gene>
    <name evidence="7" type="ORF">ASZ90_004824</name>
</gene>
<dbReference type="EMBL" id="LNQE01000707">
    <property type="protein sequence ID" value="KUG25351.1"/>
    <property type="molecule type" value="Genomic_DNA"/>
</dbReference>
<feature type="domain" description="Class III cytochrome C" evidence="6">
    <location>
        <begin position="81"/>
        <end position="161"/>
    </location>
</feature>
<evidence type="ECO:0000256" key="3">
    <source>
        <dbReference type="ARBA" id="ARBA00022723"/>
    </source>
</evidence>
<evidence type="ECO:0000256" key="1">
    <source>
        <dbReference type="ARBA" id="ARBA00022448"/>
    </source>
</evidence>
<dbReference type="CDD" id="cd08168">
    <property type="entry name" value="Cytochrom_C3"/>
    <property type="match status" value="2"/>
</dbReference>
<evidence type="ECO:0000256" key="2">
    <source>
        <dbReference type="ARBA" id="ARBA00022617"/>
    </source>
</evidence>
<keyword evidence="2" id="KW-0349">Heme</keyword>
<keyword evidence="3" id="KW-0479">Metal-binding</keyword>
<evidence type="ECO:0000259" key="6">
    <source>
        <dbReference type="Pfam" id="PF02085"/>
    </source>
</evidence>
<name>A0A0W8FWR6_9ZZZZ</name>
<keyword evidence="5" id="KW-0408">Iron</keyword>
<organism evidence="7">
    <name type="scientific">hydrocarbon metagenome</name>
    <dbReference type="NCBI Taxonomy" id="938273"/>
    <lineage>
        <taxon>unclassified sequences</taxon>
        <taxon>metagenomes</taxon>
        <taxon>ecological metagenomes</taxon>
    </lineage>
</organism>
<dbReference type="Pfam" id="PF02085">
    <property type="entry name" value="Cytochrom_CIII"/>
    <property type="match status" value="1"/>
</dbReference>
<keyword evidence="1" id="KW-0813">Transport</keyword>
<reference evidence="7" key="1">
    <citation type="journal article" date="2015" name="Proc. Natl. Acad. Sci. U.S.A.">
        <title>Networks of energetic and metabolic interactions define dynamics in microbial communities.</title>
        <authorList>
            <person name="Embree M."/>
            <person name="Liu J.K."/>
            <person name="Al-Bassam M.M."/>
            <person name="Zengler K."/>
        </authorList>
    </citation>
    <scope>NUCLEOTIDE SEQUENCE</scope>
</reference>
<dbReference type="GO" id="GO:0009055">
    <property type="term" value="F:electron transfer activity"/>
    <property type="evidence" value="ECO:0007669"/>
    <property type="project" value="InterPro"/>
</dbReference>
<accession>A0A0W8FWR6</accession>
<comment type="caution">
    <text evidence="7">The sequence shown here is derived from an EMBL/GenBank/DDBJ whole genome shotgun (WGS) entry which is preliminary data.</text>
</comment>
<protein>
    <submittedName>
        <fullName evidence="7">Cytochrome c family protein</fullName>
    </submittedName>
</protein>
<evidence type="ECO:0000313" key="7">
    <source>
        <dbReference type="EMBL" id="KUG25351.1"/>
    </source>
</evidence>
<dbReference type="InterPro" id="IPR020942">
    <property type="entry name" value="Cyt_c_III_dom"/>
</dbReference>
<proteinExistence type="predicted"/>
<dbReference type="Gene3D" id="3.90.10.10">
    <property type="entry name" value="Cytochrome C3"/>
    <property type="match status" value="2"/>
</dbReference>
<dbReference type="AlphaFoldDB" id="A0A0W8FWR6"/>
<dbReference type="GO" id="GO:0020037">
    <property type="term" value="F:heme binding"/>
    <property type="evidence" value="ECO:0007669"/>
    <property type="project" value="InterPro"/>
</dbReference>
<sequence length="374" mass="42608">MKKIKIHITLALFVMGLILSVNAQSHSKMEFSCQTCHACETPTKSNPCLIACPREMMVTVYQSPEQSPDIIKLDKLKSREDLYEPVQFTHRLHAEMAGMSGGCQMCHHYNPPGNVVPCSDCHSASRIREDITKPDLKAAFHRQCMDCHQQWSEKVECKSCHELNSSGKSAFDTQRKAKDRVHPPIIEPKKLVYNTPSYEGTLVTFFHDEHTNLYKFECVDCHQNESCAKCHDTRTPAEDENILFALKHKKCSSCHDTENNCSACHTNKELAPFNHKQRTGFALQPYHTKLSCIKCHTKAKVFTGLSSNCNSCHESWGPENFDHTVVGLRLSENHIEWTCDVCHEDRNFTAQPTCNTCHDDDITYPDYEPGERTK</sequence>
<evidence type="ECO:0000256" key="5">
    <source>
        <dbReference type="ARBA" id="ARBA00023004"/>
    </source>
</evidence>
<evidence type="ECO:0000256" key="4">
    <source>
        <dbReference type="ARBA" id="ARBA00022982"/>
    </source>
</evidence>
<dbReference type="Gene3D" id="1.10.1130.10">
    <property type="entry name" value="Flavocytochrome C3, Chain A"/>
    <property type="match status" value="1"/>
</dbReference>
<dbReference type="SUPFAM" id="SSF48695">
    <property type="entry name" value="Multiheme cytochromes"/>
    <property type="match status" value="2"/>
</dbReference>
<keyword evidence="4" id="KW-0249">Electron transport</keyword>